<keyword evidence="3" id="KW-1185">Reference proteome</keyword>
<dbReference type="AlphaFoldDB" id="A0A517MJ17"/>
<dbReference type="Proteomes" id="UP000320672">
    <property type="component" value="Chromosome"/>
</dbReference>
<gene>
    <name evidence="2" type="ORF">FF011L_36730</name>
</gene>
<dbReference type="RefSeq" id="WP_218932702.1">
    <property type="nucleotide sequence ID" value="NZ_CP036262.1"/>
</dbReference>
<evidence type="ECO:0000313" key="2">
    <source>
        <dbReference type="EMBL" id="QDS94891.1"/>
    </source>
</evidence>
<dbReference type="EMBL" id="CP036262">
    <property type="protein sequence ID" value="QDS94891.1"/>
    <property type="molecule type" value="Genomic_DNA"/>
</dbReference>
<dbReference type="KEGG" id="rml:FF011L_36730"/>
<organism evidence="2 3">
    <name type="scientific">Roseimaritima multifibrata</name>
    <dbReference type="NCBI Taxonomy" id="1930274"/>
    <lineage>
        <taxon>Bacteria</taxon>
        <taxon>Pseudomonadati</taxon>
        <taxon>Planctomycetota</taxon>
        <taxon>Planctomycetia</taxon>
        <taxon>Pirellulales</taxon>
        <taxon>Pirellulaceae</taxon>
        <taxon>Roseimaritima</taxon>
    </lineage>
</organism>
<evidence type="ECO:0000259" key="1">
    <source>
        <dbReference type="Pfam" id="PF12728"/>
    </source>
</evidence>
<accession>A0A517MJ17</accession>
<dbReference type="Pfam" id="PF12728">
    <property type="entry name" value="HTH_17"/>
    <property type="match status" value="1"/>
</dbReference>
<dbReference type="InterPro" id="IPR041657">
    <property type="entry name" value="HTH_17"/>
</dbReference>
<name>A0A517MJ17_9BACT</name>
<sequence>MSISSPLLLSVADAAKMLATSERSLFRLTAPRGPIPPIRIGRSVRYSVDDLQAYVDSRRSAATRTQQVAEQTGLMVGTEMQEGR</sequence>
<proteinExistence type="predicted"/>
<reference evidence="2 3" key="1">
    <citation type="submission" date="2019-02" db="EMBL/GenBank/DDBJ databases">
        <title>Deep-cultivation of Planctomycetes and their phenomic and genomic characterization uncovers novel biology.</title>
        <authorList>
            <person name="Wiegand S."/>
            <person name="Jogler M."/>
            <person name="Boedeker C."/>
            <person name="Pinto D."/>
            <person name="Vollmers J."/>
            <person name="Rivas-Marin E."/>
            <person name="Kohn T."/>
            <person name="Peeters S.H."/>
            <person name="Heuer A."/>
            <person name="Rast P."/>
            <person name="Oberbeckmann S."/>
            <person name="Bunk B."/>
            <person name="Jeske O."/>
            <person name="Meyerdierks A."/>
            <person name="Storesund J.E."/>
            <person name="Kallscheuer N."/>
            <person name="Luecker S."/>
            <person name="Lage O.M."/>
            <person name="Pohl T."/>
            <person name="Merkel B.J."/>
            <person name="Hornburger P."/>
            <person name="Mueller R.-W."/>
            <person name="Bruemmer F."/>
            <person name="Labrenz M."/>
            <person name="Spormann A.M."/>
            <person name="Op den Camp H."/>
            <person name="Overmann J."/>
            <person name="Amann R."/>
            <person name="Jetten M.S.M."/>
            <person name="Mascher T."/>
            <person name="Medema M.H."/>
            <person name="Devos D.P."/>
            <person name="Kaster A.-K."/>
            <person name="Ovreas L."/>
            <person name="Rohde M."/>
            <person name="Galperin M.Y."/>
            <person name="Jogler C."/>
        </authorList>
    </citation>
    <scope>NUCLEOTIDE SEQUENCE [LARGE SCALE GENOMIC DNA]</scope>
    <source>
        <strain evidence="2 3">FF011L</strain>
    </source>
</reference>
<feature type="domain" description="Helix-turn-helix" evidence="1">
    <location>
        <begin position="8"/>
        <end position="59"/>
    </location>
</feature>
<protein>
    <submittedName>
        <fullName evidence="2">Helix-turn-helix domain protein</fullName>
    </submittedName>
</protein>
<evidence type="ECO:0000313" key="3">
    <source>
        <dbReference type="Proteomes" id="UP000320672"/>
    </source>
</evidence>